<dbReference type="InterPro" id="IPR008964">
    <property type="entry name" value="Invasin/intimin_cell_adhesion"/>
</dbReference>
<evidence type="ECO:0008006" key="3">
    <source>
        <dbReference type="Google" id="ProtNLM"/>
    </source>
</evidence>
<dbReference type="Proteomes" id="UP000199182">
    <property type="component" value="Unassembled WGS sequence"/>
</dbReference>
<dbReference type="AlphaFoldDB" id="A0A1H0G779"/>
<dbReference type="RefSeq" id="WP_092643235.1">
    <property type="nucleotide sequence ID" value="NZ_FNID01000048.1"/>
</dbReference>
<evidence type="ECO:0000313" key="1">
    <source>
        <dbReference type="EMBL" id="SDO02674.1"/>
    </source>
</evidence>
<protein>
    <recommendedName>
        <fullName evidence="3">Ig-like domain (Group 2)</fullName>
    </recommendedName>
</protein>
<keyword evidence="2" id="KW-1185">Reference proteome</keyword>
<accession>A0A1H0G779</accession>
<dbReference type="SUPFAM" id="SSF49373">
    <property type="entry name" value="Invasin/intimin cell-adhesion fragments"/>
    <property type="match status" value="1"/>
</dbReference>
<dbReference type="STRING" id="258515.SAMN05192585_1489"/>
<proteinExistence type="predicted"/>
<gene>
    <name evidence="1" type="ORF">SAMN05192585_1489</name>
</gene>
<dbReference type="EMBL" id="FNID01000048">
    <property type="protein sequence ID" value="SDO02674.1"/>
    <property type="molecule type" value="Genomic_DNA"/>
</dbReference>
<reference evidence="1 2" key="1">
    <citation type="submission" date="2016-10" db="EMBL/GenBank/DDBJ databases">
        <authorList>
            <person name="de Groot N.N."/>
        </authorList>
    </citation>
    <scope>NUCLEOTIDE SEQUENCE [LARGE SCALE GENOMIC DNA]</scope>
    <source>
        <strain evidence="1 2">CGMCC 1.5012</strain>
    </source>
</reference>
<name>A0A1H0G779_9FIRM</name>
<evidence type="ECO:0000313" key="2">
    <source>
        <dbReference type="Proteomes" id="UP000199182"/>
    </source>
</evidence>
<sequence>MRKVIILLFVLNLLVGCSNQGKLNPISQESSSSKLSQESSQVSSLNDISSTAAASDIYSLEIADDYDAILEVGETTKLEYTYTGYKEPIISFVTEDKDVVVVDTEGVVTAKHGGIGSIVILIKESDNSNPKFQRIPFEVV</sequence>
<dbReference type="PROSITE" id="PS51257">
    <property type="entry name" value="PROKAR_LIPOPROTEIN"/>
    <property type="match status" value="1"/>
</dbReference>
<organism evidence="1 2">
    <name type="scientific">Acetanaerobacterium elongatum</name>
    <dbReference type="NCBI Taxonomy" id="258515"/>
    <lineage>
        <taxon>Bacteria</taxon>
        <taxon>Bacillati</taxon>
        <taxon>Bacillota</taxon>
        <taxon>Clostridia</taxon>
        <taxon>Eubacteriales</taxon>
        <taxon>Oscillospiraceae</taxon>
        <taxon>Acetanaerobacterium</taxon>
    </lineage>
</organism>